<reference evidence="2" key="3">
    <citation type="submission" date="2015-04" db="UniProtKB">
        <authorList>
            <consortium name="EnsemblPlants"/>
        </authorList>
    </citation>
    <scope>IDENTIFICATION</scope>
</reference>
<dbReference type="HOGENOM" id="CLU_2100413_0_0_1"/>
<reference evidence="3" key="2">
    <citation type="submission" date="2013-12" db="EMBL/GenBank/DDBJ databases">
        <authorList>
            <person name="Yu Y."/>
            <person name="Lee S."/>
            <person name="de Baynast K."/>
            <person name="Wissotski M."/>
            <person name="Liu L."/>
            <person name="Talag J."/>
            <person name="Goicoechea J."/>
            <person name="Angelova A."/>
            <person name="Jetty R."/>
            <person name="Kudrna D."/>
            <person name="Golser W."/>
            <person name="Rivera L."/>
            <person name="Zhang J."/>
            <person name="Wing R."/>
        </authorList>
    </citation>
    <scope>NUCLEOTIDE SEQUENCE</scope>
</reference>
<dbReference type="AlphaFoldDB" id="A0A0D9X7V7"/>
<dbReference type="EnsemblPlants" id="LPERR08G12220.1">
    <property type="protein sequence ID" value="LPERR08G12220.1"/>
    <property type="gene ID" value="LPERR08G12220"/>
</dbReference>
<accession>A0A0D9X7V7</accession>
<keyword evidence="3" id="KW-1185">Reference proteome</keyword>
<dbReference type="Gramene" id="LPERR08G12220.1">
    <property type="protein sequence ID" value="LPERR08G12220.1"/>
    <property type="gene ID" value="LPERR08G12220"/>
</dbReference>
<sequence>MRVDPPATRARQPPPVAAPAPVVTSRWGWGWGRQRCHEVEVEPVSSIFHRRVGTASPMTASAPSPTSSSTVALLRRRRWLRGGVGALDLSTPGPDLTSPAVDLAGAGGRCDTPRRM</sequence>
<evidence type="ECO:0000256" key="1">
    <source>
        <dbReference type="SAM" id="MobiDB-lite"/>
    </source>
</evidence>
<protein>
    <submittedName>
        <fullName evidence="2">Uncharacterized protein</fullName>
    </submittedName>
</protein>
<feature type="region of interest" description="Disordered" evidence="1">
    <location>
        <begin position="90"/>
        <end position="116"/>
    </location>
</feature>
<organism evidence="2 3">
    <name type="scientific">Leersia perrieri</name>
    <dbReference type="NCBI Taxonomy" id="77586"/>
    <lineage>
        <taxon>Eukaryota</taxon>
        <taxon>Viridiplantae</taxon>
        <taxon>Streptophyta</taxon>
        <taxon>Embryophyta</taxon>
        <taxon>Tracheophyta</taxon>
        <taxon>Spermatophyta</taxon>
        <taxon>Magnoliopsida</taxon>
        <taxon>Liliopsida</taxon>
        <taxon>Poales</taxon>
        <taxon>Poaceae</taxon>
        <taxon>BOP clade</taxon>
        <taxon>Oryzoideae</taxon>
        <taxon>Oryzeae</taxon>
        <taxon>Oryzinae</taxon>
        <taxon>Leersia</taxon>
    </lineage>
</organism>
<feature type="compositionally biased region" description="Low complexity" evidence="1">
    <location>
        <begin position="1"/>
        <end position="11"/>
    </location>
</feature>
<name>A0A0D9X7V7_9ORYZ</name>
<feature type="region of interest" description="Disordered" evidence="1">
    <location>
        <begin position="1"/>
        <end position="22"/>
    </location>
</feature>
<dbReference type="Proteomes" id="UP000032180">
    <property type="component" value="Chromosome 8"/>
</dbReference>
<reference evidence="2 3" key="1">
    <citation type="submission" date="2012-08" db="EMBL/GenBank/DDBJ databases">
        <title>Oryza genome evolution.</title>
        <authorList>
            <person name="Wing R.A."/>
        </authorList>
    </citation>
    <scope>NUCLEOTIDE SEQUENCE</scope>
</reference>
<evidence type="ECO:0000313" key="2">
    <source>
        <dbReference type="EnsemblPlants" id="LPERR08G12220.1"/>
    </source>
</evidence>
<proteinExistence type="predicted"/>
<evidence type="ECO:0000313" key="3">
    <source>
        <dbReference type="Proteomes" id="UP000032180"/>
    </source>
</evidence>